<comment type="caution">
    <text evidence="1">The sequence shown here is derived from an EMBL/GenBank/DDBJ whole genome shotgun (WGS) entry which is preliminary data.</text>
</comment>
<dbReference type="OrthoDB" id="674963at2759"/>
<reference evidence="1 2" key="1">
    <citation type="journal article" date="2014" name="Genome Biol. Evol.">
        <title>The genome of the myxosporean Thelohanellus kitauei shows adaptations to nutrient acquisition within its fish host.</title>
        <authorList>
            <person name="Yang Y."/>
            <person name="Xiong J."/>
            <person name="Zhou Z."/>
            <person name="Huo F."/>
            <person name="Miao W."/>
            <person name="Ran C."/>
            <person name="Liu Y."/>
            <person name="Zhang J."/>
            <person name="Feng J."/>
            <person name="Wang M."/>
            <person name="Wang M."/>
            <person name="Wang L."/>
            <person name="Yao B."/>
        </authorList>
    </citation>
    <scope>NUCLEOTIDE SEQUENCE [LARGE SCALE GENOMIC DNA]</scope>
    <source>
        <strain evidence="1">Wuqing</strain>
    </source>
</reference>
<dbReference type="InterPro" id="IPR007590">
    <property type="entry name" value="Saf4/Yju2"/>
</dbReference>
<organism evidence="1 2">
    <name type="scientific">Thelohanellus kitauei</name>
    <name type="common">Myxosporean</name>
    <dbReference type="NCBI Taxonomy" id="669202"/>
    <lineage>
        <taxon>Eukaryota</taxon>
        <taxon>Metazoa</taxon>
        <taxon>Cnidaria</taxon>
        <taxon>Myxozoa</taxon>
        <taxon>Myxosporea</taxon>
        <taxon>Bivalvulida</taxon>
        <taxon>Platysporina</taxon>
        <taxon>Myxobolidae</taxon>
        <taxon>Thelohanellus</taxon>
    </lineage>
</organism>
<sequence>MSERKILNKYYPPDFDAARLPKHRITKNRQLVIRIMSPMSMRCNECGEYIYKGKKFNARQETVRDDNYLGVRLYRFYIKCPRCVAEISFKVLSNPNTDRSRKF</sequence>
<dbReference type="GO" id="GO:0000398">
    <property type="term" value="P:mRNA splicing, via spliceosome"/>
    <property type="evidence" value="ECO:0007669"/>
    <property type="project" value="InterPro"/>
</dbReference>
<protein>
    <submittedName>
        <fullName evidence="1">Coiled-coil domain-containing protein 94</fullName>
    </submittedName>
</protein>
<dbReference type="PANTHER" id="PTHR12111:SF1">
    <property type="entry name" value="SPLICING FACTOR YJU2"/>
    <property type="match status" value="1"/>
</dbReference>
<name>A0A0C2IKC3_THEKT</name>
<dbReference type="OMA" id="INCKDCH"/>
<dbReference type="GO" id="GO:0071006">
    <property type="term" value="C:U2-type catalytic step 1 spliceosome"/>
    <property type="evidence" value="ECO:0007669"/>
    <property type="project" value="TreeGrafter"/>
</dbReference>
<evidence type="ECO:0000313" key="2">
    <source>
        <dbReference type="Proteomes" id="UP000031668"/>
    </source>
</evidence>
<keyword evidence="2" id="KW-1185">Reference proteome</keyword>
<gene>
    <name evidence="1" type="ORF">RF11_05710</name>
</gene>
<dbReference type="AlphaFoldDB" id="A0A0C2IKC3"/>
<dbReference type="EMBL" id="JWZT01003708">
    <property type="protein sequence ID" value="KII65854.1"/>
    <property type="molecule type" value="Genomic_DNA"/>
</dbReference>
<evidence type="ECO:0000313" key="1">
    <source>
        <dbReference type="EMBL" id="KII65854.1"/>
    </source>
</evidence>
<dbReference type="Pfam" id="PF04502">
    <property type="entry name" value="Saf4_Yju2"/>
    <property type="match status" value="1"/>
</dbReference>
<dbReference type="Proteomes" id="UP000031668">
    <property type="component" value="Unassembled WGS sequence"/>
</dbReference>
<accession>A0A0C2IKC3</accession>
<dbReference type="PANTHER" id="PTHR12111">
    <property type="entry name" value="SPLICING FACTOR YJU2"/>
    <property type="match status" value="1"/>
</dbReference>
<proteinExistence type="predicted"/>